<dbReference type="Pfam" id="PF14322">
    <property type="entry name" value="SusD-like_3"/>
    <property type="match status" value="1"/>
</dbReference>
<evidence type="ECO:0000259" key="8">
    <source>
        <dbReference type="Pfam" id="PF14322"/>
    </source>
</evidence>
<dbReference type="Pfam" id="PF07980">
    <property type="entry name" value="SusD_RagB"/>
    <property type="match status" value="1"/>
</dbReference>
<dbReference type="Gene3D" id="1.25.40.390">
    <property type="match status" value="1"/>
</dbReference>
<comment type="subcellular location">
    <subcellularLocation>
        <location evidence="1">Cell outer membrane</location>
    </subcellularLocation>
</comment>
<feature type="chain" id="PRO_5011646591" evidence="6">
    <location>
        <begin position="20"/>
        <end position="539"/>
    </location>
</feature>
<proteinExistence type="inferred from homology"/>
<dbReference type="AlphaFoldDB" id="A0A1I1AK51"/>
<feature type="domain" description="RagB/SusD" evidence="7">
    <location>
        <begin position="283"/>
        <end position="539"/>
    </location>
</feature>
<dbReference type="RefSeq" id="WP_092897835.1">
    <property type="nucleotide sequence ID" value="NZ_FOKK01000008.1"/>
</dbReference>
<feature type="signal peptide" evidence="6">
    <location>
        <begin position="1"/>
        <end position="19"/>
    </location>
</feature>
<protein>
    <submittedName>
        <fullName evidence="9">Starch-binding associating with outer membrane</fullName>
    </submittedName>
</protein>
<dbReference type="GO" id="GO:0009279">
    <property type="term" value="C:cell outer membrane"/>
    <property type="evidence" value="ECO:0007669"/>
    <property type="project" value="UniProtKB-SubCell"/>
</dbReference>
<dbReference type="Proteomes" id="UP000198790">
    <property type="component" value="Unassembled WGS sequence"/>
</dbReference>
<sequence>MRKYFNKITAVLTPVALLATVSCVDLDETIYSELSKDNFYNNKVEIMQGVLRPFTHMQAWLAPTGQNGFYFHSESSADQIAWPQKGRHGYDGGDHVRLHRHEWTDQEPRLRNAWALMWEGLGYVNAVLEDLESVDYIAAGLTDAEMESILSEVRVMRSYHYMRIMDMWGNVPIVTTVGTPLNPENSTRAEVFAFVKEELEANVEKLQPLSQELVGRVSKAAGYAMLSELYLNAEVWAGTPMYDESIKYSDKVINGEGGSLTGNMSLDPSILGPFSNQNQLSSENIFQFAFSRKGGFSFGWGGFFSGYGNMSRALDVTYSGWNAFVVTPNAFDAYSENDLRKKEWFLFGPQTDYNTGEPILGTEEYDGQPLIYVNNIRRNSEGATGVGSMTEGEENSGARFHKYRSGISDDPNYQENDYVIYRLTEIYFNKAEAIMRKNSGAANAEAVELINASRKRSFNDADWTTAAYTTGTLTMDELLAERGREFIFEGKRRTDLIRFGKFNTGTWWDHSPSDPTRALFPIPHVQISLNPNLTQNPGY</sequence>
<evidence type="ECO:0000259" key="7">
    <source>
        <dbReference type="Pfam" id="PF07980"/>
    </source>
</evidence>
<evidence type="ECO:0000256" key="4">
    <source>
        <dbReference type="ARBA" id="ARBA00023136"/>
    </source>
</evidence>
<evidence type="ECO:0000256" key="3">
    <source>
        <dbReference type="ARBA" id="ARBA00022729"/>
    </source>
</evidence>
<evidence type="ECO:0000313" key="10">
    <source>
        <dbReference type="Proteomes" id="UP000198790"/>
    </source>
</evidence>
<evidence type="ECO:0000256" key="1">
    <source>
        <dbReference type="ARBA" id="ARBA00004442"/>
    </source>
</evidence>
<dbReference type="SUPFAM" id="SSF48452">
    <property type="entry name" value="TPR-like"/>
    <property type="match status" value="1"/>
</dbReference>
<dbReference type="InterPro" id="IPR011990">
    <property type="entry name" value="TPR-like_helical_dom_sf"/>
</dbReference>
<keyword evidence="5" id="KW-0998">Cell outer membrane</keyword>
<dbReference type="PROSITE" id="PS51257">
    <property type="entry name" value="PROKAR_LIPOPROTEIN"/>
    <property type="match status" value="1"/>
</dbReference>
<keyword evidence="4" id="KW-0472">Membrane</keyword>
<dbReference type="EMBL" id="FOKK01000008">
    <property type="protein sequence ID" value="SFB37746.1"/>
    <property type="molecule type" value="Genomic_DNA"/>
</dbReference>
<dbReference type="Gene3D" id="1.10.3780.10">
    <property type="entry name" value="SusD-like"/>
    <property type="match status" value="1"/>
</dbReference>
<gene>
    <name evidence="9" type="ORF">SAMN04489723_108155</name>
</gene>
<keyword evidence="10" id="KW-1185">Reference proteome</keyword>
<dbReference type="InterPro" id="IPR012944">
    <property type="entry name" value="SusD_RagB_dom"/>
</dbReference>
<feature type="domain" description="SusD-like N-terminal" evidence="8">
    <location>
        <begin position="96"/>
        <end position="231"/>
    </location>
</feature>
<reference evidence="9 10" key="1">
    <citation type="submission" date="2016-10" db="EMBL/GenBank/DDBJ databases">
        <authorList>
            <person name="de Groot N.N."/>
        </authorList>
    </citation>
    <scope>NUCLEOTIDE SEQUENCE [LARGE SCALE GENOMIC DNA]</scope>
    <source>
        <strain evidence="9 10">DSM 23399</strain>
    </source>
</reference>
<accession>A0A1I1AK51</accession>
<evidence type="ECO:0000256" key="6">
    <source>
        <dbReference type="SAM" id="SignalP"/>
    </source>
</evidence>
<keyword evidence="3 6" id="KW-0732">Signal</keyword>
<evidence type="ECO:0000313" key="9">
    <source>
        <dbReference type="EMBL" id="SFB37746.1"/>
    </source>
</evidence>
<name>A0A1I1AK51_9BACT</name>
<dbReference type="InterPro" id="IPR033985">
    <property type="entry name" value="SusD-like_N"/>
</dbReference>
<evidence type="ECO:0000256" key="2">
    <source>
        <dbReference type="ARBA" id="ARBA00006275"/>
    </source>
</evidence>
<dbReference type="STRING" id="237018.SAMN04489723_108155"/>
<dbReference type="OrthoDB" id="5694214at2"/>
<dbReference type="Gene3D" id="1.25.40.10">
    <property type="entry name" value="Tetratricopeptide repeat domain"/>
    <property type="match status" value="1"/>
</dbReference>
<comment type="similarity">
    <text evidence="2">Belongs to the SusD family.</text>
</comment>
<organism evidence="9 10">
    <name type="scientific">Algoriphagus aquimarinus</name>
    <dbReference type="NCBI Taxonomy" id="237018"/>
    <lineage>
        <taxon>Bacteria</taxon>
        <taxon>Pseudomonadati</taxon>
        <taxon>Bacteroidota</taxon>
        <taxon>Cytophagia</taxon>
        <taxon>Cytophagales</taxon>
        <taxon>Cyclobacteriaceae</taxon>
        <taxon>Algoriphagus</taxon>
    </lineage>
</organism>
<evidence type="ECO:0000256" key="5">
    <source>
        <dbReference type="ARBA" id="ARBA00023237"/>
    </source>
</evidence>